<dbReference type="AlphaFoldDB" id="A0A382NBY2"/>
<feature type="non-terminal residue" evidence="1">
    <location>
        <position position="1"/>
    </location>
</feature>
<name>A0A382NBY2_9ZZZZ</name>
<evidence type="ECO:0000313" key="1">
    <source>
        <dbReference type="EMBL" id="SVC57845.1"/>
    </source>
</evidence>
<feature type="non-terminal residue" evidence="1">
    <location>
        <position position="35"/>
    </location>
</feature>
<reference evidence="1" key="1">
    <citation type="submission" date="2018-05" db="EMBL/GenBank/DDBJ databases">
        <authorList>
            <person name="Lanie J.A."/>
            <person name="Ng W.-L."/>
            <person name="Kazmierczak K.M."/>
            <person name="Andrzejewski T.M."/>
            <person name="Davidsen T.M."/>
            <person name="Wayne K.J."/>
            <person name="Tettelin H."/>
            <person name="Glass J.I."/>
            <person name="Rusch D."/>
            <person name="Podicherti R."/>
            <person name="Tsui H.-C.T."/>
            <person name="Winkler M.E."/>
        </authorList>
    </citation>
    <scope>NUCLEOTIDE SEQUENCE</scope>
</reference>
<gene>
    <name evidence="1" type="ORF">METZ01_LOCUS310699</name>
</gene>
<organism evidence="1">
    <name type="scientific">marine metagenome</name>
    <dbReference type="NCBI Taxonomy" id="408172"/>
    <lineage>
        <taxon>unclassified sequences</taxon>
        <taxon>metagenomes</taxon>
        <taxon>ecological metagenomes</taxon>
    </lineage>
</organism>
<proteinExistence type="predicted"/>
<sequence length="35" mass="3899">FPAAPSMSSTFLSRLLRRSCSLKSPRNTPVTKTIF</sequence>
<protein>
    <submittedName>
        <fullName evidence="1">Uncharacterized protein</fullName>
    </submittedName>
</protein>
<accession>A0A382NBY2</accession>
<dbReference type="EMBL" id="UINC01098946">
    <property type="protein sequence ID" value="SVC57845.1"/>
    <property type="molecule type" value="Genomic_DNA"/>
</dbReference>